<evidence type="ECO:0000313" key="1">
    <source>
        <dbReference type="EMBL" id="NIY65555.1"/>
    </source>
</evidence>
<reference evidence="1 2" key="1">
    <citation type="submission" date="2020-02" db="EMBL/GenBank/DDBJ databases">
        <title>Streptomyces malaysiensis DSM14702 (JHCC583434, PFL_A843) Genome sequencing and assembly.</title>
        <authorList>
            <person name="Samborskyy M."/>
        </authorList>
    </citation>
    <scope>NUCLEOTIDE SEQUENCE [LARGE SCALE GENOMIC DNA]</scope>
    <source>
        <strain evidence="1 2">DSM 14702</strain>
    </source>
</reference>
<dbReference type="Pfam" id="PF00702">
    <property type="entry name" value="Hydrolase"/>
    <property type="match status" value="1"/>
</dbReference>
<dbReference type="Proteomes" id="UP000536624">
    <property type="component" value="Unassembled WGS sequence"/>
</dbReference>
<dbReference type="InterPro" id="IPR023214">
    <property type="entry name" value="HAD_sf"/>
</dbReference>
<accession>A0A7X6AXA7</accession>
<keyword evidence="1" id="KW-0378">Hydrolase</keyword>
<dbReference type="AlphaFoldDB" id="A0A7X6AXA7"/>
<evidence type="ECO:0000313" key="2">
    <source>
        <dbReference type="Proteomes" id="UP000536624"/>
    </source>
</evidence>
<proteinExistence type="predicted"/>
<dbReference type="EMBL" id="JAALLH010000001">
    <property type="protein sequence ID" value="NIY65555.1"/>
    <property type="molecule type" value="Genomic_DNA"/>
</dbReference>
<sequence length="229" mass="24721">MLWDFAHTLMAPEAPEQWLSAALDSAQVTAPDAEVLAWAERAAAAGFPCPVTPTDLTLRERTAWRHRAIDPDLHRAVYQRLLETAGLPWPSAASALYHRHMTAAGWDPYPDALPVLDALRAAGVRCAVVSNIGWDIRGPLGNAGILDRMDAVVCSYEVGIRKPDRRIYAIACDRLQVDPVTSSVIMVGDSRRSDTGGEILGIRTLLVDKAPPALRPRGLMSALATAGIA</sequence>
<dbReference type="SUPFAM" id="SSF56784">
    <property type="entry name" value="HAD-like"/>
    <property type="match status" value="1"/>
</dbReference>
<dbReference type="InterPro" id="IPR036412">
    <property type="entry name" value="HAD-like_sf"/>
</dbReference>
<dbReference type="PANTHER" id="PTHR46649:SF4">
    <property type="entry name" value="HALOACID DEHALOGENASE-LIKE HYDROLASE (HAD) SUPERFAMILY PROTEIN"/>
    <property type="match status" value="1"/>
</dbReference>
<protein>
    <submittedName>
        <fullName evidence="1">Haloacid dehalogenase domain-containing protein hydrolase</fullName>
    </submittedName>
</protein>
<dbReference type="GO" id="GO:0016787">
    <property type="term" value="F:hydrolase activity"/>
    <property type="evidence" value="ECO:0007669"/>
    <property type="project" value="UniProtKB-KW"/>
</dbReference>
<dbReference type="PANTHER" id="PTHR46649">
    <property type="match status" value="1"/>
</dbReference>
<dbReference type="Gene3D" id="3.40.50.1000">
    <property type="entry name" value="HAD superfamily/HAD-like"/>
    <property type="match status" value="1"/>
</dbReference>
<comment type="caution">
    <text evidence="1">The sequence shown here is derived from an EMBL/GenBank/DDBJ whole genome shotgun (WGS) entry which is preliminary data.</text>
</comment>
<organism evidence="1 2">
    <name type="scientific">Streptomyces malaysiensis</name>
    <dbReference type="NCBI Taxonomy" id="92644"/>
    <lineage>
        <taxon>Bacteria</taxon>
        <taxon>Bacillati</taxon>
        <taxon>Actinomycetota</taxon>
        <taxon>Actinomycetes</taxon>
        <taxon>Kitasatosporales</taxon>
        <taxon>Streptomycetaceae</taxon>
        <taxon>Streptomyces</taxon>
        <taxon>Streptomyces violaceusniger group</taxon>
    </lineage>
</organism>
<gene>
    <name evidence="1" type="ORF">SMALB_3557</name>
</gene>
<name>A0A7X6AXA7_STRMQ</name>